<dbReference type="Gene3D" id="3.40.50.720">
    <property type="entry name" value="NAD(P)-binding Rossmann-like Domain"/>
    <property type="match status" value="1"/>
</dbReference>
<dbReference type="PRINTS" id="PR00081">
    <property type="entry name" value="GDHRDH"/>
</dbReference>
<dbReference type="InterPro" id="IPR002347">
    <property type="entry name" value="SDR_fam"/>
</dbReference>
<dbReference type="PRINTS" id="PR00080">
    <property type="entry name" value="SDRFAMILY"/>
</dbReference>
<evidence type="ECO:0000313" key="4">
    <source>
        <dbReference type="EMBL" id="MCD1295049.1"/>
    </source>
</evidence>
<dbReference type="CDD" id="cd05233">
    <property type="entry name" value="SDR_c"/>
    <property type="match status" value="1"/>
</dbReference>
<dbReference type="GO" id="GO:0016616">
    <property type="term" value="F:oxidoreductase activity, acting on the CH-OH group of donors, NAD or NADP as acceptor"/>
    <property type="evidence" value="ECO:0007669"/>
    <property type="project" value="TreeGrafter"/>
</dbReference>
<keyword evidence="2" id="KW-0560">Oxidoreductase</keyword>
<accession>A0AAP2W7B8</accession>
<dbReference type="RefSeq" id="WP_230741891.1">
    <property type="nucleotide sequence ID" value="NZ_PGCK01000006.1"/>
</dbReference>
<organism evidence="4 5">
    <name type="scientific">Methanooceanicella nereidis</name>
    <dbReference type="NCBI Taxonomy" id="2052831"/>
    <lineage>
        <taxon>Archaea</taxon>
        <taxon>Methanobacteriati</taxon>
        <taxon>Methanobacteriota</taxon>
        <taxon>Stenosarchaea group</taxon>
        <taxon>Methanomicrobia</taxon>
        <taxon>Methanocellales</taxon>
        <taxon>Methanocellaceae</taxon>
        <taxon>Methanooceanicella</taxon>
    </lineage>
</organism>
<dbReference type="Proteomes" id="UP001320159">
    <property type="component" value="Unassembled WGS sequence"/>
</dbReference>
<evidence type="ECO:0000256" key="3">
    <source>
        <dbReference type="RuleBase" id="RU000363"/>
    </source>
</evidence>
<protein>
    <submittedName>
        <fullName evidence="4">NAD(P)-dependent oxidoreductase</fullName>
    </submittedName>
</protein>
<evidence type="ECO:0000313" key="5">
    <source>
        <dbReference type="Proteomes" id="UP001320159"/>
    </source>
</evidence>
<name>A0AAP2W7B8_9EURY</name>
<keyword evidence="5" id="KW-1185">Reference proteome</keyword>
<evidence type="ECO:0000256" key="2">
    <source>
        <dbReference type="ARBA" id="ARBA00023002"/>
    </source>
</evidence>
<dbReference type="SUPFAM" id="SSF51735">
    <property type="entry name" value="NAD(P)-binding Rossmann-fold domains"/>
    <property type="match status" value="1"/>
</dbReference>
<gene>
    <name evidence="4" type="ORF">CUJ83_08570</name>
</gene>
<dbReference type="Pfam" id="PF00106">
    <property type="entry name" value="adh_short"/>
    <property type="match status" value="1"/>
</dbReference>
<comment type="caution">
    <text evidence="4">The sequence shown here is derived from an EMBL/GenBank/DDBJ whole genome shotgun (WGS) entry which is preliminary data.</text>
</comment>
<dbReference type="PANTHER" id="PTHR24322">
    <property type="entry name" value="PKSB"/>
    <property type="match status" value="1"/>
</dbReference>
<dbReference type="AlphaFoldDB" id="A0AAP2W7B8"/>
<evidence type="ECO:0000256" key="1">
    <source>
        <dbReference type="ARBA" id="ARBA00006484"/>
    </source>
</evidence>
<dbReference type="EMBL" id="PGCK01000006">
    <property type="protein sequence ID" value="MCD1295049.1"/>
    <property type="molecule type" value="Genomic_DNA"/>
</dbReference>
<sequence>MKAELLDKLGLSLGSLTGKVAVITGAGGGIGKELAIGLSMLGASVVIAEIGDSGAEAEKRIISMGGKALFVKTDVSDEKSVNELKEKSLRAFGKADIVVNNAVTVTTGSVMEQPVSAWDRVMAVNLKGPLLMIKAFLPAMIERKDGVIVNMLSSEGMAYLAPYSASKAALMSLTSSLVSELGDGTGVSVFNFAPGMVDTPAIHKFVPEVAPRMGLTFEQFTHLGVNPGYEGLMPAEDCAAGLAYAIVHAKEYHGQTADPFKPLMQTGMLENAPGNKQATAVTACVTAKTTASERAKELRNVIMTVNREFEELDLFKRTWAKNDFNRKAGMGINDWLKVSADLVNDLNELSCPDGADKAASIKGKFPYVISKLEKLADYFKGSIENAKGWFKDPKQRDIAVEALERRENAVKSLISSLKEL</sequence>
<dbReference type="PANTHER" id="PTHR24322:SF736">
    <property type="entry name" value="RETINOL DEHYDROGENASE 10"/>
    <property type="match status" value="1"/>
</dbReference>
<comment type="similarity">
    <text evidence="1 3">Belongs to the short-chain dehydrogenases/reductases (SDR) family.</text>
</comment>
<proteinExistence type="inferred from homology"/>
<dbReference type="InterPro" id="IPR036291">
    <property type="entry name" value="NAD(P)-bd_dom_sf"/>
</dbReference>
<reference evidence="4 5" key="1">
    <citation type="submission" date="2017-11" db="EMBL/GenBank/DDBJ databases">
        <title>Isolation and Characterization of Family Methanocellaceae Species from Potential Methane Hydrate Area Offshore Southwestern Taiwan.</title>
        <authorList>
            <person name="Zhang W.-L."/>
            <person name="Chen W.-C."/>
            <person name="Lai M.-C."/>
            <person name="Chen S.-C."/>
        </authorList>
    </citation>
    <scope>NUCLEOTIDE SEQUENCE [LARGE SCALE GENOMIC DNA]</scope>
    <source>
        <strain evidence="4 5">CWC-04</strain>
    </source>
</reference>